<dbReference type="InterPro" id="IPR039785">
    <property type="entry name" value="MINY3/4"/>
</dbReference>
<evidence type="ECO:0000256" key="1">
    <source>
        <dbReference type="ARBA" id="ARBA00011074"/>
    </source>
</evidence>
<evidence type="ECO:0000259" key="2">
    <source>
        <dbReference type="Pfam" id="PF13898"/>
    </source>
</evidence>
<evidence type="ECO:0000313" key="3">
    <source>
        <dbReference type="EMBL" id="KAK8870424.1"/>
    </source>
</evidence>
<gene>
    <name evidence="3" type="ORF">M9Y10_008306</name>
</gene>
<dbReference type="EMBL" id="JAPFFF010000014">
    <property type="protein sequence ID" value="KAK8870424.1"/>
    <property type="molecule type" value="Genomic_DNA"/>
</dbReference>
<dbReference type="InterPro" id="IPR025257">
    <property type="entry name" value="MINDY-3/4_CD"/>
</dbReference>
<comment type="similarity">
    <text evidence="1">Belongs to the MINDY deubiquitinase family. FAM188 subfamily.</text>
</comment>
<dbReference type="Proteomes" id="UP001470230">
    <property type="component" value="Unassembled WGS sequence"/>
</dbReference>
<proteinExistence type="inferred from homology"/>
<dbReference type="Pfam" id="PF13898">
    <property type="entry name" value="MINDY-3_4_CD"/>
    <property type="match status" value="1"/>
</dbReference>
<feature type="domain" description="Deubiquitinating enzyme MINDY-3/4 conserved" evidence="2">
    <location>
        <begin position="176"/>
        <end position="263"/>
    </location>
</feature>
<protein>
    <recommendedName>
        <fullName evidence="2">Deubiquitinating enzyme MINDY-3/4 conserved domain-containing protein</fullName>
    </recommendedName>
</protein>
<evidence type="ECO:0000313" key="4">
    <source>
        <dbReference type="Proteomes" id="UP001470230"/>
    </source>
</evidence>
<organism evidence="3 4">
    <name type="scientific">Tritrichomonas musculus</name>
    <dbReference type="NCBI Taxonomy" id="1915356"/>
    <lineage>
        <taxon>Eukaryota</taxon>
        <taxon>Metamonada</taxon>
        <taxon>Parabasalia</taxon>
        <taxon>Tritrichomonadida</taxon>
        <taxon>Tritrichomonadidae</taxon>
        <taxon>Tritrichomonas</taxon>
    </lineage>
</organism>
<comment type="caution">
    <text evidence="3">The sequence shown here is derived from an EMBL/GenBank/DDBJ whole genome shotgun (WGS) entry which is preliminary data.</text>
</comment>
<dbReference type="PANTHER" id="PTHR12473">
    <property type="entry name" value="UBIQUITIN CARBOXYL-TERMINAL HYDROLASE MINDY-4-RELATED"/>
    <property type="match status" value="1"/>
</dbReference>
<keyword evidence="4" id="KW-1185">Reference proteome</keyword>
<sequence length="301" mass="34458">MIEISINNLNIDKSVFQFFFLLVIIMEEFVLKGENFGKFMSFVSNNEIGDQWKKPIHFAGNTLRLYQYDDGPCGLLSLIQAYILINHAKNMKMSRDDLLIHSILDIMKKIRNIFAFCQCFDTKNKELMFYVTKSESEAKEYLTNSGILQVDISLILILISFAYICGPSLLNSFAFKDPLISDNGQTSIQLVLLLLTGMAADSLNDFHTVQGGIFFSGILVEQDIGFIIVNEDDSDSRVGFPLLAPKEKIWIIYYGGHFTTIAYIKNEFREYNNIDHSLNEYTVCTKKHILYNSLISLLAYY</sequence>
<name>A0ABR2IXS6_9EUKA</name>
<reference evidence="3 4" key="1">
    <citation type="submission" date="2024-04" db="EMBL/GenBank/DDBJ databases">
        <title>Tritrichomonas musculus Genome.</title>
        <authorList>
            <person name="Alves-Ferreira E."/>
            <person name="Grigg M."/>
            <person name="Lorenzi H."/>
            <person name="Galac M."/>
        </authorList>
    </citation>
    <scope>NUCLEOTIDE SEQUENCE [LARGE SCALE GENOMIC DNA]</scope>
    <source>
        <strain evidence="3 4">EAF2021</strain>
    </source>
</reference>
<dbReference type="PANTHER" id="PTHR12473:SF8">
    <property type="entry name" value="UBIQUITIN CARBOXYL-TERMINAL HYDROLASE MINDY-4-RELATED"/>
    <property type="match status" value="1"/>
</dbReference>
<accession>A0ABR2IXS6</accession>